<dbReference type="STRING" id="1017273.SAMN05443094_101542"/>
<proteinExistence type="predicted"/>
<keyword evidence="1" id="KW-0812">Transmembrane</keyword>
<dbReference type="Pfam" id="PF15980">
    <property type="entry name" value="ComGF"/>
    <property type="match status" value="1"/>
</dbReference>
<dbReference type="InterPro" id="IPR016977">
    <property type="entry name" value="ComGF"/>
</dbReference>
<organism evidence="2 3">
    <name type="scientific">Domibacillus enclensis</name>
    <dbReference type="NCBI Taxonomy" id="1017273"/>
    <lineage>
        <taxon>Bacteria</taxon>
        <taxon>Bacillati</taxon>
        <taxon>Bacillota</taxon>
        <taxon>Bacilli</taxon>
        <taxon>Bacillales</taxon>
        <taxon>Bacillaceae</taxon>
        <taxon>Domibacillus</taxon>
    </lineage>
</organism>
<dbReference type="Proteomes" id="UP000186385">
    <property type="component" value="Unassembled WGS sequence"/>
</dbReference>
<keyword evidence="1" id="KW-0472">Membrane</keyword>
<evidence type="ECO:0000313" key="3">
    <source>
        <dbReference type="Proteomes" id="UP000186385"/>
    </source>
</evidence>
<sequence>MWKSEENFGVLFSSRGFTMLESLVVFTIFTACAASIPLLYDSTYRVIEAGQAEKKIEWELFVIGLRNDLHSAENWRMEGEKLHYSIVGQENSLVTVSQYNDKIRRQVDRLGHEIMLQNVKSAAIAIEGGRVYVHVTFTNGEKEGAAISPVR</sequence>
<dbReference type="EMBL" id="FTLX01000001">
    <property type="protein sequence ID" value="SIQ04372.1"/>
    <property type="molecule type" value="Genomic_DNA"/>
</dbReference>
<reference evidence="2 3" key="1">
    <citation type="submission" date="2017-01" db="EMBL/GenBank/DDBJ databases">
        <authorList>
            <person name="Mah S.A."/>
            <person name="Swanson W.J."/>
            <person name="Moy G.W."/>
            <person name="Vacquier V.D."/>
        </authorList>
    </citation>
    <scope>NUCLEOTIDE SEQUENCE [LARGE SCALE GENOMIC DNA]</scope>
    <source>
        <strain evidence="2 3">NIO-1016</strain>
    </source>
</reference>
<name>A0A1N6PJF7_9BACI</name>
<keyword evidence="1" id="KW-1133">Transmembrane helix</keyword>
<protein>
    <submittedName>
        <fullName evidence="2">Competence protein ComGF</fullName>
    </submittedName>
</protein>
<evidence type="ECO:0000256" key="1">
    <source>
        <dbReference type="SAM" id="Phobius"/>
    </source>
</evidence>
<feature type="transmembrane region" description="Helical" evidence="1">
    <location>
        <begin position="20"/>
        <end position="40"/>
    </location>
</feature>
<dbReference type="AlphaFoldDB" id="A0A1N6PJF7"/>
<dbReference type="PROSITE" id="PS51257">
    <property type="entry name" value="PROKAR_LIPOPROTEIN"/>
    <property type="match status" value="1"/>
</dbReference>
<evidence type="ECO:0000313" key="2">
    <source>
        <dbReference type="EMBL" id="SIQ04372.1"/>
    </source>
</evidence>
<dbReference type="OrthoDB" id="2361316at2"/>
<accession>A0A1N6PJF7</accession>
<dbReference type="NCBIfam" id="NF041002">
    <property type="entry name" value="pilin_ComGF"/>
    <property type="match status" value="1"/>
</dbReference>
<gene>
    <name evidence="2" type="ORF">SAMN05443094_101542</name>
</gene>